<evidence type="ECO:0000313" key="1">
    <source>
        <dbReference type="EMBL" id="OIV38724.1"/>
    </source>
</evidence>
<accession>A0A1J7CB22</accession>
<keyword evidence="2" id="KW-1185">Reference proteome</keyword>
<dbReference type="Proteomes" id="UP000243342">
    <property type="component" value="Unassembled WGS sequence"/>
</dbReference>
<evidence type="ECO:0008006" key="3">
    <source>
        <dbReference type="Google" id="ProtNLM"/>
    </source>
</evidence>
<dbReference type="STRING" id="1428644.BIV57_04370"/>
<evidence type="ECO:0000313" key="2">
    <source>
        <dbReference type="Proteomes" id="UP000243342"/>
    </source>
</evidence>
<organism evidence="1 2">
    <name type="scientific">Mangrovactinospora gilvigrisea</name>
    <dbReference type="NCBI Taxonomy" id="1428644"/>
    <lineage>
        <taxon>Bacteria</taxon>
        <taxon>Bacillati</taxon>
        <taxon>Actinomycetota</taxon>
        <taxon>Actinomycetes</taxon>
        <taxon>Kitasatosporales</taxon>
        <taxon>Streptomycetaceae</taxon>
        <taxon>Mangrovactinospora</taxon>
    </lineage>
</organism>
<name>A0A1J7CB22_9ACTN</name>
<dbReference type="RefSeq" id="WP_071655317.1">
    <property type="nucleotide sequence ID" value="NZ_MLCF01000014.1"/>
</dbReference>
<dbReference type="OrthoDB" id="3432449at2"/>
<dbReference type="EMBL" id="MLCF01000014">
    <property type="protein sequence ID" value="OIV38724.1"/>
    <property type="molecule type" value="Genomic_DNA"/>
</dbReference>
<dbReference type="AlphaFoldDB" id="A0A1J7CB22"/>
<protein>
    <recommendedName>
        <fullName evidence="3">CopG family transcriptional regulator</fullName>
    </recommendedName>
</protein>
<reference evidence="1 2" key="1">
    <citation type="submission" date="2016-10" db="EMBL/GenBank/DDBJ databases">
        <title>Genome sequence of Streptomyces gilvigriseus MUSC 26.</title>
        <authorList>
            <person name="Lee L.-H."/>
            <person name="Ser H.-L."/>
        </authorList>
    </citation>
    <scope>NUCLEOTIDE SEQUENCE [LARGE SCALE GENOMIC DNA]</scope>
    <source>
        <strain evidence="1 2">MUSC 26</strain>
    </source>
</reference>
<comment type="caution">
    <text evidence="1">The sequence shown here is derived from an EMBL/GenBank/DDBJ whole genome shotgun (WGS) entry which is preliminary data.</text>
</comment>
<sequence length="90" mass="9973">MAESDAAADRARTVGVSLPETVIEQIKGRIGGKRDFSRYVREAVEHRIRMENLEAYLADHERTHGPIPEEAVRAAEREMFGHAGTAQDAA</sequence>
<gene>
    <name evidence="1" type="ORF">BIV57_04370</name>
</gene>
<proteinExistence type="predicted"/>